<feature type="domain" description="Laminin G" evidence="5">
    <location>
        <begin position="731"/>
        <end position="913"/>
    </location>
</feature>
<protein>
    <submittedName>
        <fullName evidence="7">LAM_G_DOMAIN domain-containing protein</fullName>
    </submittedName>
</protein>
<feature type="domain" description="EGF-like" evidence="6">
    <location>
        <begin position="689"/>
        <end position="726"/>
    </location>
</feature>
<dbReference type="AlphaFoldDB" id="A0A5K3EKW5"/>
<evidence type="ECO:0000256" key="2">
    <source>
        <dbReference type="PROSITE-ProRule" id="PRU00076"/>
    </source>
</evidence>
<evidence type="ECO:0000256" key="1">
    <source>
        <dbReference type="ARBA" id="ARBA00023157"/>
    </source>
</evidence>
<keyword evidence="4" id="KW-1133">Transmembrane helix</keyword>
<dbReference type="SUPFAM" id="SSF49899">
    <property type="entry name" value="Concanavalin A-like lectins/glucanases"/>
    <property type="match status" value="4"/>
</dbReference>
<sequence length="1173" mass="130475">MVTFVRPGGYLRSQHGWKTVSAGKIAFKIRTLKLNCLLLFSSSEWPVTEKKAVLSRDRPIHPINPVDRLMGKDHFSVELREGYLVLLINTGSGINEFATDDIWRGNGRRSSWFVADGRAHQVEIQLTNGTVIVRLDGQMQNMSPKKQPRYTVLNLNGHLYIGGLSEELRTSAPPQVWSARLREDFVGCLGDLFVDGMLLDLELETTAYWAKGYAQVGESTLTSPDGACSTLQKACFPGECLRMSWVEPVCDCTNTNYAGTNCKQESHVLTFNGYQGIRVQLSLLPQQSEAESLILRFQTSQQDALLFESSSATSTAPDRFSVQILNGRIVVFYNLGAETRRYDAALIDVRGQWHTLKIIRRSKRLEITVDNATSSHNLQDGASMLDSDFACIGSITSDVPVYGNGIQKTAFVGRLSQLNLNGLDLIRIIGGTAAYRAKESIHNPHDSHLVTLLSTWKENFEVTAVSANAERIRAFPLQFQGDGGLLTYSLNQEACVSVSFAMKTSAVSGIVLIVMASKNEFVGLEIFEAKLCVIYKFDSLHHHSVVSKSILMNDTQWHEVLLYLCIDDIPSLMIEVDGVKFVPKDLAGSLTVPRHAPDKLYFGGLPQEHTRRLRNYFRSSHGYDGCFADLNVTQKSIQETSNKAEKSNVRVFQHPVNSHRITQEARGIKLGCKFPQKQAIDKIWNVNSAPTICQPGLCGFGGRCVQQLDTYYCDCSMSGFSGPVCTDVATAIRYSGNGCAVFEFNPMRNTSRDAISFGLQTLRKSPATLLHITSHSNSLDFLRLEITPFRERLVLRLTYNMGSGIQTIQEPNVDLSDGMFHVVRVIRDNAHLQLQVDSGKVINATTKGSNGSHFNEIYQVHVGCDPIKVPTVTGREDTQMFFGHINGVNYNGIFLADLLLGETISGIFYKKGSEILIDPTFTPKIRQISNLPANDMGAEQPFMSSSKPLSPLVVAKPNCFEADTAFRSKLANCRPINPHGIVIPTWSLPPLKESTRKEIQDNIWNPKESWTMHHQTQTFADIDGVDAQNKLFPFKSEDTLPLWSHDRAPQDDAVRSHVPDNGPSLEEISDGTSDEHMGVPVYLPSLNTWILLSTCGTAFLIITFLIGYAVYKFHRRNEGSYNVEEDRTIVNQRSVPAVPAPLVSTSLDSGTELTSLQRHIPIDSQSPNKEWYV</sequence>
<dbReference type="PANTHER" id="PTHR15036:SF89">
    <property type="entry name" value="NEUREXIN 1, ISOFORM F"/>
    <property type="match status" value="1"/>
</dbReference>
<keyword evidence="4" id="KW-0812">Transmembrane</keyword>
<dbReference type="SMART" id="SM00181">
    <property type="entry name" value="EGF"/>
    <property type="match status" value="2"/>
</dbReference>
<feature type="domain" description="Laminin G" evidence="5">
    <location>
        <begin position="268"/>
        <end position="447"/>
    </location>
</feature>
<dbReference type="SMART" id="SM00282">
    <property type="entry name" value="LamG"/>
    <property type="match status" value="4"/>
</dbReference>
<keyword evidence="4" id="KW-0472">Membrane</keyword>
<evidence type="ECO:0000259" key="6">
    <source>
        <dbReference type="PROSITE" id="PS50026"/>
    </source>
</evidence>
<evidence type="ECO:0000259" key="5">
    <source>
        <dbReference type="PROSITE" id="PS50025"/>
    </source>
</evidence>
<dbReference type="InterPro" id="IPR050372">
    <property type="entry name" value="Neurexin-related_CASP"/>
</dbReference>
<keyword evidence="1" id="KW-1015">Disulfide bond</keyword>
<dbReference type="CDD" id="cd00054">
    <property type="entry name" value="EGF_CA"/>
    <property type="match status" value="1"/>
</dbReference>
<reference evidence="7" key="1">
    <citation type="submission" date="2019-11" db="UniProtKB">
        <authorList>
            <consortium name="WormBaseParasite"/>
        </authorList>
    </citation>
    <scope>IDENTIFICATION</scope>
</reference>
<name>A0A5K3EKW5_MESCO</name>
<evidence type="ECO:0000313" key="7">
    <source>
        <dbReference type="WBParaSite" id="MCU_000943-RA"/>
    </source>
</evidence>
<comment type="caution">
    <text evidence="2">Lacks conserved residue(s) required for the propagation of feature annotation.</text>
</comment>
<feature type="transmembrane region" description="Helical" evidence="4">
    <location>
        <begin position="1089"/>
        <end position="1111"/>
    </location>
</feature>
<evidence type="ECO:0000256" key="4">
    <source>
        <dbReference type="SAM" id="Phobius"/>
    </source>
</evidence>
<dbReference type="CDD" id="cd00110">
    <property type="entry name" value="LamG"/>
    <property type="match status" value="4"/>
</dbReference>
<organism evidence="7">
    <name type="scientific">Mesocestoides corti</name>
    <name type="common">Flatworm</name>
    <dbReference type="NCBI Taxonomy" id="53468"/>
    <lineage>
        <taxon>Eukaryota</taxon>
        <taxon>Metazoa</taxon>
        <taxon>Spiralia</taxon>
        <taxon>Lophotrochozoa</taxon>
        <taxon>Platyhelminthes</taxon>
        <taxon>Cestoda</taxon>
        <taxon>Eucestoda</taxon>
        <taxon>Cyclophyllidea</taxon>
        <taxon>Mesocestoididae</taxon>
        <taxon>Mesocestoides</taxon>
    </lineage>
</organism>
<dbReference type="WBParaSite" id="MCU_000943-RA">
    <property type="protein sequence ID" value="MCU_000943-RA"/>
    <property type="gene ID" value="MCU_000943"/>
</dbReference>
<dbReference type="Pfam" id="PF02210">
    <property type="entry name" value="Laminin_G_2"/>
    <property type="match status" value="4"/>
</dbReference>
<dbReference type="PROSITE" id="PS50025">
    <property type="entry name" value="LAM_G_DOMAIN"/>
    <property type="match status" value="4"/>
</dbReference>
<dbReference type="PROSITE" id="PS50026">
    <property type="entry name" value="EGF_3"/>
    <property type="match status" value="1"/>
</dbReference>
<keyword evidence="2" id="KW-0245">EGF-like domain</keyword>
<dbReference type="InterPro" id="IPR000742">
    <property type="entry name" value="EGF"/>
</dbReference>
<dbReference type="InterPro" id="IPR013320">
    <property type="entry name" value="ConA-like_dom_sf"/>
</dbReference>
<evidence type="ECO:0000256" key="3">
    <source>
        <dbReference type="SAM" id="MobiDB-lite"/>
    </source>
</evidence>
<feature type="domain" description="Laminin G" evidence="5">
    <location>
        <begin position="476"/>
        <end position="672"/>
    </location>
</feature>
<feature type="domain" description="Laminin G" evidence="5">
    <location>
        <begin position="1"/>
        <end position="228"/>
    </location>
</feature>
<proteinExistence type="predicted"/>
<dbReference type="InterPro" id="IPR001791">
    <property type="entry name" value="Laminin_G"/>
</dbReference>
<dbReference type="Gene3D" id="2.10.25.10">
    <property type="entry name" value="Laminin"/>
    <property type="match status" value="1"/>
</dbReference>
<feature type="region of interest" description="Disordered" evidence="3">
    <location>
        <begin position="1051"/>
        <end position="1071"/>
    </location>
</feature>
<dbReference type="PANTHER" id="PTHR15036">
    <property type="entry name" value="PIKACHURIN-LIKE PROTEIN"/>
    <property type="match status" value="1"/>
</dbReference>
<accession>A0A5K3EKW5</accession>
<dbReference type="Gene3D" id="2.60.120.200">
    <property type="match status" value="4"/>
</dbReference>